<sequence length="146" mass="15563">MTVSTRRAALGAILAAPLTGGAVMALPSNVPQPTAPAVSPELVRLIAKHDRINAILNRETQTDDSSLPSYGTMRAARHARTRVTGFSSRSFADTLAKAACLGRLWPTDELAIEVGLKVRQTEVCMDEMALGLALELMRFAEGTLCA</sequence>
<feature type="chain" id="PRO_5011618739" evidence="1">
    <location>
        <begin position="26"/>
        <end position="146"/>
    </location>
</feature>
<dbReference type="InterPro" id="IPR006311">
    <property type="entry name" value="TAT_signal"/>
</dbReference>
<reference evidence="3" key="1">
    <citation type="submission" date="2016-10" db="EMBL/GenBank/DDBJ databases">
        <authorList>
            <person name="Varghese N."/>
            <person name="Submissions S."/>
        </authorList>
    </citation>
    <scope>NUCLEOTIDE SEQUENCE [LARGE SCALE GENOMIC DNA]</scope>
    <source>
        <strain evidence="3">BL36</strain>
    </source>
</reference>
<dbReference type="PROSITE" id="PS51318">
    <property type="entry name" value="TAT"/>
    <property type="match status" value="1"/>
</dbReference>
<keyword evidence="1" id="KW-0732">Signal</keyword>
<dbReference type="RefSeq" id="WP_092042855.1">
    <property type="nucleotide sequence ID" value="NZ_FOTK01000019.1"/>
</dbReference>
<evidence type="ECO:0000256" key="1">
    <source>
        <dbReference type="SAM" id="SignalP"/>
    </source>
</evidence>
<evidence type="ECO:0000313" key="2">
    <source>
        <dbReference type="EMBL" id="SFM10100.1"/>
    </source>
</evidence>
<dbReference type="EMBL" id="FOTK01000019">
    <property type="protein sequence ID" value="SFM10100.1"/>
    <property type="molecule type" value="Genomic_DNA"/>
</dbReference>
<organism evidence="2 3">
    <name type="scientific">Methylobacterium pseudosasicola</name>
    <dbReference type="NCBI Taxonomy" id="582667"/>
    <lineage>
        <taxon>Bacteria</taxon>
        <taxon>Pseudomonadati</taxon>
        <taxon>Pseudomonadota</taxon>
        <taxon>Alphaproteobacteria</taxon>
        <taxon>Hyphomicrobiales</taxon>
        <taxon>Methylobacteriaceae</taxon>
        <taxon>Methylobacterium</taxon>
    </lineage>
</organism>
<dbReference type="STRING" id="582667.SAMN05192568_101961"/>
<dbReference type="AlphaFoldDB" id="A0A1I4N4E2"/>
<evidence type="ECO:0000313" key="3">
    <source>
        <dbReference type="Proteomes" id="UP000199048"/>
    </source>
</evidence>
<accession>A0A1I4N4E2</accession>
<protein>
    <submittedName>
        <fullName evidence="2">Uncharacterized protein</fullName>
    </submittedName>
</protein>
<dbReference type="Proteomes" id="UP000199048">
    <property type="component" value="Unassembled WGS sequence"/>
</dbReference>
<proteinExistence type="predicted"/>
<name>A0A1I4N4E2_9HYPH</name>
<keyword evidence="3" id="KW-1185">Reference proteome</keyword>
<gene>
    <name evidence="2" type="ORF">SAMN05192568_101961</name>
</gene>
<feature type="signal peptide" evidence="1">
    <location>
        <begin position="1"/>
        <end position="25"/>
    </location>
</feature>